<evidence type="ECO:0008006" key="3">
    <source>
        <dbReference type="Google" id="ProtNLM"/>
    </source>
</evidence>
<accession>A0A545UD56</accession>
<reference evidence="1 2" key="1">
    <citation type="submission" date="2019-07" db="EMBL/GenBank/DDBJ databases">
        <title>Draft genome for Aliikangiella sp. M105.</title>
        <authorList>
            <person name="Wang G."/>
        </authorList>
    </citation>
    <scope>NUCLEOTIDE SEQUENCE [LARGE SCALE GENOMIC DNA]</scope>
    <source>
        <strain evidence="1 2">M105</strain>
    </source>
</reference>
<sequence length="270" mass="31397">MSIRNKLENWLNRETPPAKFPICDFEKLSYGIRPGDVVLVEGRSRVSDVIRIITQSRWSHSALYIGRLHDIQNEEQRQRLQQHYSAEPDQHLLIEGILGKGMIVTPLEEYAKDNLRICRPSALSAQDAQNVINYAIEKLGVGYNIRQLFDLARFIFPWRILPRRWRSSLFTRNPDEMTKAVCSSMIAEAFYSVRYPVLPLFRRIGKDGVELIPRNTRLYTPADFDYSPYFDIKKYPFMGAPGSSPYRDLPWNKDGVVGHGDQDFDVYHQK</sequence>
<evidence type="ECO:0000313" key="2">
    <source>
        <dbReference type="Proteomes" id="UP000315439"/>
    </source>
</evidence>
<dbReference type="EMBL" id="VIKS01000008">
    <property type="protein sequence ID" value="TQV87398.1"/>
    <property type="molecule type" value="Genomic_DNA"/>
</dbReference>
<dbReference type="Gene3D" id="3.90.1720.10">
    <property type="entry name" value="endopeptidase domain like (from Nostoc punctiforme)"/>
    <property type="match status" value="1"/>
</dbReference>
<dbReference type="SUPFAM" id="SSF54001">
    <property type="entry name" value="Cysteine proteinases"/>
    <property type="match status" value="1"/>
</dbReference>
<protein>
    <recommendedName>
        <fullName evidence="3">Lipo-like protein</fullName>
    </recommendedName>
</protein>
<dbReference type="InterPro" id="IPR038765">
    <property type="entry name" value="Papain-like_cys_pep_sf"/>
</dbReference>
<dbReference type="Pfam" id="PF05708">
    <property type="entry name" value="Peptidase_C92"/>
    <property type="match status" value="1"/>
</dbReference>
<comment type="caution">
    <text evidence="1">The sequence shown here is derived from an EMBL/GenBank/DDBJ whole genome shotgun (WGS) entry which is preliminary data.</text>
</comment>
<proteinExistence type="predicted"/>
<dbReference type="OrthoDB" id="1550427at2"/>
<dbReference type="RefSeq" id="WP_142894098.1">
    <property type="nucleotide sequence ID" value="NZ_ML660164.1"/>
</dbReference>
<dbReference type="Proteomes" id="UP000315439">
    <property type="component" value="Unassembled WGS sequence"/>
</dbReference>
<keyword evidence="2" id="KW-1185">Reference proteome</keyword>
<gene>
    <name evidence="1" type="ORF">FLL46_13210</name>
</gene>
<dbReference type="InterPro" id="IPR024453">
    <property type="entry name" value="Peptidase_C92"/>
</dbReference>
<dbReference type="AlphaFoldDB" id="A0A545UD56"/>
<organism evidence="1 2">
    <name type="scientific">Aliikangiella coralliicola</name>
    <dbReference type="NCBI Taxonomy" id="2592383"/>
    <lineage>
        <taxon>Bacteria</taxon>
        <taxon>Pseudomonadati</taxon>
        <taxon>Pseudomonadota</taxon>
        <taxon>Gammaproteobacteria</taxon>
        <taxon>Oceanospirillales</taxon>
        <taxon>Pleioneaceae</taxon>
        <taxon>Aliikangiella</taxon>
    </lineage>
</organism>
<name>A0A545UD56_9GAMM</name>
<evidence type="ECO:0000313" key="1">
    <source>
        <dbReference type="EMBL" id="TQV87398.1"/>
    </source>
</evidence>